<protein>
    <submittedName>
        <fullName evidence="3">Ser/Thr protein kinase RdoA involved in Cpx stress response, MazF antagonist</fullName>
    </submittedName>
</protein>
<dbReference type="Gene3D" id="3.90.1200.10">
    <property type="match status" value="1"/>
</dbReference>
<evidence type="ECO:0000313" key="3">
    <source>
        <dbReference type="EMBL" id="SFL00058.1"/>
    </source>
</evidence>
<dbReference type="AlphaFoldDB" id="A0A1I4E2H1"/>
<dbReference type="STRING" id="1884381.SAMN05518846_12822"/>
<dbReference type="Gene3D" id="3.30.200.20">
    <property type="entry name" value="Phosphorylase Kinase, domain 1"/>
    <property type="match status" value="1"/>
</dbReference>
<comment type="similarity">
    <text evidence="1">Belongs to the pseudomonas-type ThrB family.</text>
</comment>
<organism evidence="3 4">
    <name type="scientific">Brevibacillus centrosporus</name>
    <dbReference type="NCBI Taxonomy" id="54910"/>
    <lineage>
        <taxon>Bacteria</taxon>
        <taxon>Bacillati</taxon>
        <taxon>Bacillota</taxon>
        <taxon>Bacilli</taxon>
        <taxon>Bacillales</taxon>
        <taxon>Paenibacillaceae</taxon>
        <taxon>Brevibacillus</taxon>
    </lineage>
</organism>
<keyword evidence="3" id="KW-0808">Transferase</keyword>
<sequence>MTTLKLILRDLPFPINQITSLAGGRINYIYKFTVRGNKIPLVLRVARHSDIQSLQYEIRFHNELQRQGLDCPSVIPFPNGELIHFIRDAVTGKRFPCILLQFIDGNYPQKEEHMEVVGKSIALLHKVNVPDFARQRSGFNVDVLKQRDIPSDIANVLAKDMKFYWEKIEEERKGLDIGLCHGDLFPQNTLIKGERLYFLDFENMGRDFVLLDLGMALFGMATQFSAEIDERKAYRLLEAYLQVNPLTDGHIRLLPVLVGLAGIKISLWRHQFWPEAWERSLIAANKWFSYQF</sequence>
<evidence type="ECO:0000259" key="2">
    <source>
        <dbReference type="Pfam" id="PF01636"/>
    </source>
</evidence>
<dbReference type="RefSeq" id="WP_092277295.1">
    <property type="nucleotide sequence ID" value="NZ_FORT01000028.1"/>
</dbReference>
<feature type="domain" description="Aminoglycoside phosphotransferase" evidence="2">
    <location>
        <begin position="18"/>
        <end position="241"/>
    </location>
</feature>
<dbReference type="InterPro" id="IPR002575">
    <property type="entry name" value="Aminoglycoside_PTrfase"/>
</dbReference>
<dbReference type="PANTHER" id="PTHR21064:SF6">
    <property type="entry name" value="AMINOGLYCOSIDE PHOSPHOTRANSFERASE DOMAIN-CONTAINING PROTEIN"/>
    <property type="match status" value="1"/>
</dbReference>
<evidence type="ECO:0000313" key="4">
    <source>
        <dbReference type="Proteomes" id="UP000198915"/>
    </source>
</evidence>
<gene>
    <name evidence="3" type="ORF">SAMN05518846_12822</name>
</gene>
<dbReference type="SUPFAM" id="SSF56112">
    <property type="entry name" value="Protein kinase-like (PK-like)"/>
    <property type="match status" value="1"/>
</dbReference>
<dbReference type="GO" id="GO:0019202">
    <property type="term" value="F:amino acid kinase activity"/>
    <property type="evidence" value="ECO:0007669"/>
    <property type="project" value="TreeGrafter"/>
</dbReference>
<name>A0A1I4E2H1_9BACL</name>
<dbReference type="InterPro" id="IPR050249">
    <property type="entry name" value="Pseudomonas-type_ThrB"/>
</dbReference>
<dbReference type="EMBL" id="FORT01000028">
    <property type="protein sequence ID" value="SFL00058.1"/>
    <property type="molecule type" value="Genomic_DNA"/>
</dbReference>
<dbReference type="Proteomes" id="UP000198915">
    <property type="component" value="Unassembled WGS sequence"/>
</dbReference>
<dbReference type="PANTHER" id="PTHR21064">
    <property type="entry name" value="AMINOGLYCOSIDE PHOSPHOTRANSFERASE DOMAIN-CONTAINING PROTEIN-RELATED"/>
    <property type="match status" value="1"/>
</dbReference>
<proteinExistence type="inferred from homology"/>
<evidence type="ECO:0000256" key="1">
    <source>
        <dbReference type="ARBA" id="ARBA00038240"/>
    </source>
</evidence>
<dbReference type="InterPro" id="IPR011009">
    <property type="entry name" value="Kinase-like_dom_sf"/>
</dbReference>
<keyword evidence="3" id="KW-0418">Kinase</keyword>
<reference evidence="4" key="1">
    <citation type="submission" date="2016-10" db="EMBL/GenBank/DDBJ databases">
        <authorList>
            <person name="Varghese N."/>
            <person name="Submissions S."/>
        </authorList>
    </citation>
    <scope>NUCLEOTIDE SEQUENCE [LARGE SCALE GENOMIC DNA]</scope>
    <source>
        <strain evidence="4">OK042</strain>
    </source>
</reference>
<dbReference type="Pfam" id="PF01636">
    <property type="entry name" value="APH"/>
    <property type="match status" value="1"/>
</dbReference>
<keyword evidence="4" id="KW-1185">Reference proteome</keyword>
<accession>A0A1I4E2H1</accession>